<dbReference type="GeneID" id="94350307"/>
<keyword evidence="3" id="KW-1185">Reference proteome</keyword>
<dbReference type="InterPro" id="IPR051693">
    <property type="entry name" value="UPF0046_metallophosphoest"/>
</dbReference>
<dbReference type="RefSeq" id="XP_067817272.1">
    <property type="nucleotide sequence ID" value="XM_067964636.1"/>
</dbReference>
<protein>
    <recommendedName>
        <fullName evidence="1">Calcineurin-like phosphoesterase domain-containing protein</fullName>
    </recommendedName>
</protein>
<dbReference type="Pfam" id="PF00149">
    <property type="entry name" value="Metallophos"/>
    <property type="match status" value="1"/>
</dbReference>
<dbReference type="InterPro" id="IPR029052">
    <property type="entry name" value="Metallo-depent_PP-like"/>
</dbReference>
<reference evidence="2 3" key="1">
    <citation type="journal article" date="2021" name="Genome Biol.">
        <title>AFLAP: assembly-free linkage analysis pipeline using k-mers from genome sequencing data.</title>
        <authorList>
            <person name="Fletcher K."/>
            <person name="Zhang L."/>
            <person name="Gil J."/>
            <person name="Han R."/>
            <person name="Cavanaugh K."/>
            <person name="Michelmore R."/>
        </authorList>
    </citation>
    <scope>NUCLEOTIDE SEQUENCE [LARGE SCALE GENOMIC DNA]</scope>
    <source>
        <strain evidence="2 3">SF5</strain>
    </source>
</reference>
<dbReference type="CDD" id="cd07379">
    <property type="entry name" value="MPP_239FB"/>
    <property type="match status" value="1"/>
</dbReference>
<dbReference type="AlphaFoldDB" id="A0A976FJ72"/>
<gene>
    <name evidence="2" type="ORF">CCR75_006567</name>
</gene>
<dbReference type="PANTHER" id="PTHR12905">
    <property type="entry name" value="METALLOPHOSPHOESTERASE"/>
    <property type="match status" value="1"/>
</dbReference>
<dbReference type="EMBL" id="SHOA02000005">
    <property type="protein sequence ID" value="TDH67773.1"/>
    <property type="molecule type" value="Genomic_DNA"/>
</dbReference>
<accession>A0A976FJ72</accession>
<dbReference type="PANTHER" id="PTHR12905:SF0">
    <property type="entry name" value="CALCINEURIN-LIKE PHOSPHOESTERASE DOMAIN-CONTAINING PROTEIN"/>
    <property type="match status" value="1"/>
</dbReference>
<evidence type="ECO:0000259" key="1">
    <source>
        <dbReference type="Pfam" id="PF00149"/>
    </source>
</evidence>
<dbReference type="KEGG" id="blac:94350307"/>
<dbReference type="Proteomes" id="UP000294530">
    <property type="component" value="Unassembled WGS sequence"/>
</dbReference>
<dbReference type="InterPro" id="IPR004843">
    <property type="entry name" value="Calcineurin-like_PHP"/>
</dbReference>
<dbReference type="GO" id="GO:0016787">
    <property type="term" value="F:hydrolase activity"/>
    <property type="evidence" value="ECO:0007669"/>
    <property type="project" value="InterPro"/>
</dbReference>
<proteinExistence type="predicted"/>
<feature type="domain" description="Calcineurin-like phosphoesterase" evidence="1">
    <location>
        <begin position="21"/>
        <end position="210"/>
    </location>
</feature>
<dbReference type="Gene3D" id="3.60.21.10">
    <property type="match status" value="1"/>
</dbReference>
<dbReference type="OrthoDB" id="630188at2759"/>
<evidence type="ECO:0000313" key="3">
    <source>
        <dbReference type="Proteomes" id="UP000294530"/>
    </source>
</evidence>
<evidence type="ECO:0000313" key="2">
    <source>
        <dbReference type="EMBL" id="TDH67773.1"/>
    </source>
</evidence>
<organism evidence="2 3">
    <name type="scientific">Bremia lactucae</name>
    <name type="common">Lettuce downy mildew</name>
    <dbReference type="NCBI Taxonomy" id="4779"/>
    <lineage>
        <taxon>Eukaryota</taxon>
        <taxon>Sar</taxon>
        <taxon>Stramenopiles</taxon>
        <taxon>Oomycota</taxon>
        <taxon>Peronosporomycetes</taxon>
        <taxon>Peronosporales</taxon>
        <taxon>Peronosporaceae</taxon>
        <taxon>Bremia</taxon>
    </lineage>
</organism>
<dbReference type="SUPFAM" id="SSF56300">
    <property type="entry name" value="Metallo-dependent phosphatases"/>
    <property type="match status" value="1"/>
</dbReference>
<name>A0A976FJ72_BRELC</name>
<comment type="caution">
    <text evidence="2">The sequence shown here is derived from an EMBL/GenBank/DDBJ whole genome shotgun (WGS) entry which is preliminary data.</text>
</comment>
<sequence>MHVLCDQTKNCQRKVRKPDDMRVVCVSDTHGLHNDVLTIPKGDVFVHAGDFTDTGERSEVLAFNEFLGRLPHRYKLVIAGNHESSFDRAFYPKFWHQYGHPQQYDPNEVRALLTNALYLEDQAVLIEGFLFYGTPWQPEFCNWAFNLPRGDALLEKWIRIPSNTDVLITHSPPMGHNDLVGHQHVGCADLLREVEDRVEPKLHVFGHVHEGYGCSYSSDGTITYINASLCTHDYEPVNQPIVFELIGPPKRGWSIPTLSLTAPSTGMAMPRSFSTNDVSSISKVWIRDNKNVGRLPTGDVPQDYDLMMHEWLRSCSQKPAFSQNDFVAIKSSEILQKEKLHDFRVDGTASGLLFESTLKLRPVRNVEKRALRYLFSQGFREPKSESDTVLELDSQNETKKNDLLTSMKMSKGIGILKGSNQNYKISRRMTVAVLDHINENEEEMDHCDREHVQLVRKDAAILCEGPSLLTQSAQSRRLKKTLQRRSAVPMLDALTEEPRIKKEEVVDAVLEQNKVANDDTVAIAAASTVIDCALCKYKVSGHVHFPSSLEILKDVKHDGEQTENLIETYSRAENLPLNRLSSWF</sequence>